<dbReference type="CDD" id="cd02511">
    <property type="entry name" value="Beta4Glucosyltransferase"/>
    <property type="match status" value="1"/>
</dbReference>
<dbReference type="Pfam" id="PF13432">
    <property type="entry name" value="TPR_16"/>
    <property type="match status" value="1"/>
</dbReference>
<feature type="repeat" description="TPR" evidence="1">
    <location>
        <begin position="309"/>
        <end position="342"/>
    </location>
</feature>
<organism evidence="3 4">
    <name type="scientific">Drouetiella hepatica Uher 2000/2452</name>
    <dbReference type="NCBI Taxonomy" id="904376"/>
    <lineage>
        <taxon>Bacteria</taxon>
        <taxon>Bacillati</taxon>
        <taxon>Cyanobacteriota</taxon>
        <taxon>Cyanophyceae</taxon>
        <taxon>Oculatellales</taxon>
        <taxon>Oculatellaceae</taxon>
        <taxon>Drouetiella</taxon>
    </lineage>
</organism>
<dbReference type="InterPro" id="IPR019734">
    <property type="entry name" value="TPR_rpt"/>
</dbReference>
<evidence type="ECO:0000313" key="3">
    <source>
        <dbReference type="EMBL" id="MBW4661037.1"/>
    </source>
</evidence>
<dbReference type="Pfam" id="PF13414">
    <property type="entry name" value="TPR_11"/>
    <property type="match status" value="1"/>
</dbReference>
<dbReference type="EMBL" id="JAHHHD010000029">
    <property type="protein sequence ID" value="MBW4661037.1"/>
    <property type="molecule type" value="Genomic_DNA"/>
</dbReference>
<dbReference type="InterPro" id="IPR011990">
    <property type="entry name" value="TPR-like_helical_dom_sf"/>
</dbReference>
<sequence length="396" mass="44101">MKLSFCMIVKNEAENLPRCLESVKDAVDELIVLDTGSTDATVAIARSFGAQVYHFPWNNSFSDARNEALQYITGDWILVLDADEVLAPEIISTLRQVIQQEQAIVVNLIRHEIGATQSPYSLVSRLFRNHPAIRFSRPYHAMVDDSVAQLMTQEPHWQVINCSDVAILHYGYEPGAIASHNKLEKARTTMEGFFADHPDDAYVCSKLGALYVQMDDWARGVELLQRGLKLPSNPPVRYELHYHLGIAQSRLQNYPQAERHYHLAIAQPLLESLKLGAYNNLGSLLQAKGDLAGAKALFEKALAIDPAFAAGHYNLGMNLKALGQMVEAIAHYQQAIILNPSYAEAYQNLGVVLLKLGRVPEGLEAFEKAIALHDQQNSLEGDRLRQGLQQMGFSLN</sequence>
<reference evidence="3" key="1">
    <citation type="submission" date="2021-05" db="EMBL/GenBank/DDBJ databases">
        <authorList>
            <person name="Pietrasiak N."/>
            <person name="Ward R."/>
            <person name="Stajich J.E."/>
            <person name="Kurbessoian T."/>
        </authorList>
    </citation>
    <scope>NUCLEOTIDE SEQUENCE</scope>
    <source>
        <strain evidence="3">UHER 2000/2452</strain>
    </source>
</reference>
<reference evidence="3" key="2">
    <citation type="journal article" date="2022" name="Microbiol. Resour. Announc.">
        <title>Metagenome Sequencing to Explore Phylogenomics of Terrestrial Cyanobacteria.</title>
        <authorList>
            <person name="Ward R.D."/>
            <person name="Stajich J.E."/>
            <person name="Johansen J.R."/>
            <person name="Huntemann M."/>
            <person name="Clum A."/>
            <person name="Foster B."/>
            <person name="Foster B."/>
            <person name="Roux S."/>
            <person name="Palaniappan K."/>
            <person name="Varghese N."/>
            <person name="Mukherjee S."/>
            <person name="Reddy T.B.K."/>
            <person name="Daum C."/>
            <person name="Copeland A."/>
            <person name="Chen I.A."/>
            <person name="Ivanova N.N."/>
            <person name="Kyrpides N.C."/>
            <person name="Shapiro N."/>
            <person name="Eloe-Fadrosh E.A."/>
            <person name="Pietrasiak N."/>
        </authorList>
    </citation>
    <scope>NUCLEOTIDE SEQUENCE</scope>
    <source>
        <strain evidence="3">UHER 2000/2452</strain>
    </source>
</reference>
<dbReference type="Proteomes" id="UP000757435">
    <property type="component" value="Unassembled WGS sequence"/>
</dbReference>
<name>A0A951QDU6_9CYAN</name>
<comment type="caution">
    <text evidence="3">The sequence shown here is derived from an EMBL/GenBank/DDBJ whole genome shotgun (WGS) entry which is preliminary data.</text>
</comment>
<dbReference type="InterPro" id="IPR029044">
    <property type="entry name" value="Nucleotide-diphossugar_trans"/>
</dbReference>
<dbReference type="PROSITE" id="PS50005">
    <property type="entry name" value="TPR"/>
    <property type="match status" value="3"/>
</dbReference>
<feature type="repeat" description="TPR" evidence="1">
    <location>
        <begin position="343"/>
        <end position="376"/>
    </location>
</feature>
<protein>
    <submittedName>
        <fullName evidence="3">Tetratricopeptide repeat protein</fullName>
    </submittedName>
</protein>
<evidence type="ECO:0000313" key="4">
    <source>
        <dbReference type="Proteomes" id="UP000757435"/>
    </source>
</evidence>
<dbReference type="Pfam" id="PF00535">
    <property type="entry name" value="Glycos_transf_2"/>
    <property type="match status" value="1"/>
</dbReference>
<keyword evidence="1" id="KW-0802">TPR repeat</keyword>
<dbReference type="PANTHER" id="PTHR43630">
    <property type="entry name" value="POLY-BETA-1,6-N-ACETYL-D-GLUCOSAMINE SYNTHASE"/>
    <property type="match status" value="1"/>
</dbReference>
<evidence type="ECO:0000259" key="2">
    <source>
        <dbReference type="Pfam" id="PF00535"/>
    </source>
</evidence>
<dbReference type="AlphaFoldDB" id="A0A951QDU6"/>
<feature type="repeat" description="TPR" evidence="1">
    <location>
        <begin position="275"/>
        <end position="308"/>
    </location>
</feature>
<dbReference type="SUPFAM" id="SSF53448">
    <property type="entry name" value="Nucleotide-diphospho-sugar transferases"/>
    <property type="match status" value="1"/>
</dbReference>
<evidence type="ECO:0000256" key="1">
    <source>
        <dbReference type="PROSITE-ProRule" id="PRU00339"/>
    </source>
</evidence>
<dbReference type="Gene3D" id="3.90.550.10">
    <property type="entry name" value="Spore Coat Polysaccharide Biosynthesis Protein SpsA, Chain A"/>
    <property type="match status" value="1"/>
</dbReference>
<dbReference type="SUPFAM" id="SSF48452">
    <property type="entry name" value="TPR-like"/>
    <property type="match status" value="2"/>
</dbReference>
<feature type="domain" description="Glycosyltransferase 2-like" evidence="2">
    <location>
        <begin position="4"/>
        <end position="158"/>
    </location>
</feature>
<dbReference type="Gene3D" id="1.25.40.10">
    <property type="entry name" value="Tetratricopeptide repeat domain"/>
    <property type="match status" value="2"/>
</dbReference>
<dbReference type="PANTHER" id="PTHR43630:SF2">
    <property type="entry name" value="GLYCOSYLTRANSFERASE"/>
    <property type="match status" value="1"/>
</dbReference>
<dbReference type="InterPro" id="IPR001173">
    <property type="entry name" value="Glyco_trans_2-like"/>
</dbReference>
<proteinExistence type="predicted"/>
<accession>A0A951QDU6</accession>
<dbReference type="SMART" id="SM00028">
    <property type="entry name" value="TPR"/>
    <property type="match status" value="5"/>
</dbReference>
<dbReference type="PROSITE" id="PS50293">
    <property type="entry name" value="TPR_REGION"/>
    <property type="match status" value="1"/>
</dbReference>
<dbReference type="Pfam" id="PF13181">
    <property type="entry name" value="TPR_8"/>
    <property type="match status" value="1"/>
</dbReference>
<gene>
    <name evidence="3" type="ORF">KME15_20360</name>
</gene>